<dbReference type="AlphaFoldDB" id="A0A1S1JBP6"/>
<evidence type="ECO:0000313" key="3">
    <source>
        <dbReference type="EMBL" id="OXB21172.1"/>
    </source>
</evidence>
<keyword evidence="1" id="KW-1133">Transmembrane helix</keyword>
<reference evidence="3 5" key="3">
    <citation type="submission" date="2016-11" db="EMBL/GenBank/DDBJ databases">
        <title>Whole genomes of Flavobacteriaceae.</title>
        <authorList>
            <person name="Stine C."/>
            <person name="Li C."/>
            <person name="Tadesse D."/>
        </authorList>
    </citation>
    <scope>NUCLEOTIDE SEQUENCE [LARGE SCALE GENOMIC DNA]</scope>
    <source>
        <strain evidence="3 5">ATCC BAA-2541</strain>
    </source>
</reference>
<keyword evidence="5" id="KW-1185">Reference proteome</keyword>
<reference evidence="2" key="1">
    <citation type="submission" date="2016-09" db="EMBL/GenBank/DDBJ databases">
        <authorList>
            <person name="Capua I."/>
            <person name="De Benedictis P."/>
            <person name="Joannis T."/>
            <person name="Lombin L.H."/>
            <person name="Cattoli G."/>
        </authorList>
    </citation>
    <scope>NUCLEOTIDE SEQUENCE [LARGE SCALE GENOMIC DNA]</scope>
    <source>
        <strain evidence="2">MSU</strain>
    </source>
</reference>
<proteinExistence type="predicted"/>
<accession>A0A1S1JBP6</accession>
<keyword evidence="1" id="KW-0472">Membrane</keyword>
<sequence>MNEDNDYLCPVRAKDYRQRKKVLTQSFVLCFLIKFIDLQVSLFAFALSGHYLLLNLFYSALHHTDAFRLSAFFVK</sequence>
<keyword evidence="1" id="KW-0812">Transmembrane</keyword>
<dbReference type="Proteomes" id="UP000198319">
    <property type="component" value="Unassembled WGS sequence"/>
</dbReference>
<dbReference type="EMBL" id="MIKE01000011">
    <property type="protein sequence ID" value="OHT46865.1"/>
    <property type="molecule type" value="Genomic_DNA"/>
</dbReference>
<protein>
    <submittedName>
        <fullName evidence="2">Uncharacterized protein</fullName>
    </submittedName>
</protein>
<evidence type="ECO:0000313" key="4">
    <source>
        <dbReference type="Proteomes" id="UP000180252"/>
    </source>
</evidence>
<evidence type="ECO:0000313" key="5">
    <source>
        <dbReference type="Proteomes" id="UP000198319"/>
    </source>
</evidence>
<name>A0A1S1JBP6_9FLAO</name>
<evidence type="ECO:0000256" key="1">
    <source>
        <dbReference type="SAM" id="Phobius"/>
    </source>
</evidence>
<reference evidence="4" key="2">
    <citation type="submission" date="2016-09" db="EMBL/GenBank/DDBJ databases">
        <authorList>
            <person name="Chen S."/>
            <person name="Walker E."/>
        </authorList>
    </citation>
    <scope>NUCLEOTIDE SEQUENCE [LARGE SCALE GENOMIC DNA]</scope>
    <source>
        <strain evidence="4">MSU</strain>
    </source>
</reference>
<gene>
    <name evidence="3" type="ORF">B0A71_06185</name>
    <name evidence="2" type="ORF">BHE19_05005</name>
</gene>
<evidence type="ECO:0000313" key="2">
    <source>
        <dbReference type="EMBL" id="OHT46865.1"/>
    </source>
</evidence>
<feature type="transmembrane region" description="Helical" evidence="1">
    <location>
        <begin position="27"/>
        <end position="53"/>
    </location>
</feature>
<comment type="caution">
    <text evidence="2">The sequence shown here is derived from an EMBL/GenBank/DDBJ whole genome shotgun (WGS) entry which is preliminary data.</text>
</comment>
<organism evidence="2 4">
    <name type="scientific">Flavobacterium tructae</name>
    <dbReference type="NCBI Taxonomy" id="1114873"/>
    <lineage>
        <taxon>Bacteria</taxon>
        <taxon>Pseudomonadati</taxon>
        <taxon>Bacteroidota</taxon>
        <taxon>Flavobacteriia</taxon>
        <taxon>Flavobacteriales</taxon>
        <taxon>Flavobacteriaceae</taxon>
        <taxon>Flavobacterium</taxon>
    </lineage>
</organism>
<dbReference type="Proteomes" id="UP000180252">
    <property type="component" value="Unassembled WGS sequence"/>
</dbReference>
<dbReference type="EMBL" id="MUHG01000005">
    <property type="protein sequence ID" value="OXB21172.1"/>
    <property type="molecule type" value="Genomic_DNA"/>
</dbReference>